<gene>
    <name evidence="1" type="ORF">BISU_0472</name>
</gene>
<protein>
    <submittedName>
        <fullName evidence="1">Putative DNA N6-adenine methyltransferase</fullName>
    </submittedName>
</protein>
<dbReference type="AlphaFoldDB" id="A0A087E895"/>
<accession>A0A087E895</accession>
<dbReference type="Gene3D" id="3.40.50.150">
    <property type="entry name" value="Vaccinia Virus protein VP39"/>
    <property type="match status" value="1"/>
</dbReference>
<dbReference type="PRINTS" id="PR00507">
    <property type="entry name" value="N12N6MTFRASE"/>
</dbReference>
<keyword evidence="1" id="KW-0489">Methyltransferase</keyword>
<dbReference type="EMBL" id="JGZR01000006">
    <property type="protein sequence ID" value="KFJ03996.1"/>
    <property type="molecule type" value="Genomic_DNA"/>
</dbReference>
<reference evidence="1 2" key="1">
    <citation type="submission" date="2014-03" db="EMBL/GenBank/DDBJ databases">
        <title>Genomics of Bifidobacteria.</title>
        <authorList>
            <person name="Ventura M."/>
            <person name="Milani C."/>
            <person name="Lugli G.A."/>
        </authorList>
    </citation>
    <scope>NUCLEOTIDE SEQUENCE [LARGE SCALE GENOMIC DNA]</scope>
    <source>
        <strain evidence="1 2">LMG 11597</strain>
    </source>
</reference>
<organism evidence="1 2">
    <name type="scientific">Bifidobacterium subtile</name>
    <dbReference type="NCBI Taxonomy" id="77635"/>
    <lineage>
        <taxon>Bacteria</taxon>
        <taxon>Bacillati</taxon>
        <taxon>Actinomycetota</taxon>
        <taxon>Actinomycetes</taxon>
        <taxon>Bifidobacteriales</taxon>
        <taxon>Bifidobacteriaceae</taxon>
        <taxon>Bifidobacterium</taxon>
    </lineage>
</organism>
<evidence type="ECO:0000313" key="2">
    <source>
        <dbReference type="Proteomes" id="UP000029055"/>
    </source>
</evidence>
<keyword evidence="1" id="KW-0808">Transferase</keyword>
<keyword evidence="2" id="KW-1185">Reference proteome</keyword>
<dbReference type="GO" id="GO:0032259">
    <property type="term" value="P:methylation"/>
    <property type="evidence" value="ECO:0007669"/>
    <property type="project" value="UniProtKB-KW"/>
</dbReference>
<evidence type="ECO:0000313" key="1">
    <source>
        <dbReference type="EMBL" id="KFJ03996.1"/>
    </source>
</evidence>
<proteinExistence type="predicted"/>
<dbReference type="Proteomes" id="UP000029055">
    <property type="component" value="Unassembled WGS sequence"/>
</dbReference>
<name>A0A087E895_9BIFI</name>
<dbReference type="GO" id="GO:0008168">
    <property type="term" value="F:methyltransferase activity"/>
    <property type="evidence" value="ECO:0007669"/>
    <property type="project" value="UniProtKB-KW"/>
</dbReference>
<comment type="caution">
    <text evidence="1">The sequence shown here is derived from an EMBL/GenBank/DDBJ whole genome shotgun (WGS) entry which is preliminary data.</text>
</comment>
<sequence length="277" mass="30789">MNLERYYTPPEIAARLISLVEPSAYASIIEPSAGDGAILKALKSCGTALPPVYAYDLAPAAEGIQTMNWLEPRDAYGNPRKNVYMPMREKAQRWHHSLVIGNPPFSLAEKFIRESLFADTIAFILPKSFMKSGHAERIIGAHHHVQTIEEVPETARYRLPDGLKTYVPTCICIFEWQATARQETHTTECENFSFVKDPSMATFAIIRVGGKAGTVLTLAESATYSRETLQYVNGDSTAFYECQGEMQHIAAISTGAKIINQREIREIIARSESTASI</sequence>
<dbReference type="eggNOG" id="COG0827">
    <property type="taxonomic scope" value="Bacteria"/>
</dbReference>
<dbReference type="RefSeq" id="WP_033502602.1">
    <property type="nucleotide sequence ID" value="NZ_CP062939.1"/>
</dbReference>
<dbReference type="InterPro" id="IPR029063">
    <property type="entry name" value="SAM-dependent_MTases_sf"/>
</dbReference>
<dbReference type="SUPFAM" id="SSF53335">
    <property type="entry name" value="S-adenosyl-L-methionine-dependent methyltransferases"/>
    <property type="match status" value="1"/>
</dbReference>
<dbReference type="OrthoDB" id="32195at2"/>